<dbReference type="Pfam" id="PF05730">
    <property type="entry name" value="CFEM"/>
    <property type="match status" value="1"/>
</dbReference>
<comment type="subcellular location">
    <subcellularLocation>
        <location evidence="1">Membrane</location>
        <topology evidence="1">Lipid-anchor</topology>
        <topology evidence="1">GPI-anchor</topology>
    </subcellularLocation>
    <subcellularLocation>
        <location evidence="2">Secreted</location>
    </subcellularLocation>
</comment>
<evidence type="ECO:0000256" key="1">
    <source>
        <dbReference type="ARBA" id="ARBA00004589"/>
    </source>
</evidence>
<evidence type="ECO:0000256" key="3">
    <source>
        <dbReference type="ARBA" id="ARBA00010031"/>
    </source>
</evidence>
<accession>A0A0D2EX38</accession>
<gene>
    <name evidence="12" type="ORF">Z519_04422</name>
</gene>
<sequence>MAIAKSTILILILLAAVYTCAQFHGWDDLPSCAQQCFNDAFMSSTSDCGKQAEGRLSIRVCTCSSSTYNNTLRSCLSKSSPCSDQTITDQILMTNDQVFCNQSIDAAVSWGGLHPLWAVCGAFGATVSTSINLNCPAPTTEAGSVISDPGSTSFSSLFADSSSTTTPSTSASDPVSFPCTSAINSSSYAPSVPYSAPAYPLPSLASSSDPSFATPLASIFPSTHSTHSQVPSSPHPSAPSVYTSSTVESRCLESPHCYRNTAITISITSTSYVTTTITSSLPTSIPGAPTLHFTLTSAFTGACQSTFQAWESTKSSIAISTGLTSAQQSSFSPGYPTLVTLTSAGSITSSNSWSSYESSDSSSGDGYGTSQSTRDGGGIGGSSDVNTSTGPQTQTKSQSLPVTTHASTPVTTGSITSITSRTSESTSTSTDAVPTQTGGVGILDFRYEAIFATCLLTTVWVLILGL</sequence>
<feature type="signal peptide" evidence="10">
    <location>
        <begin position="1"/>
        <end position="21"/>
    </location>
</feature>
<keyword evidence="5" id="KW-0472">Membrane</keyword>
<reference evidence="12" key="1">
    <citation type="submission" date="2015-01" db="EMBL/GenBank/DDBJ databases">
        <title>The Genome Sequence of Cladophialophora bantiana CBS 173.52.</title>
        <authorList>
            <consortium name="The Broad Institute Genomics Platform"/>
            <person name="Cuomo C."/>
            <person name="de Hoog S."/>
            <person name="Gorbushina A."/>
            <person name="Stielow B."/>
            <person name="Teixiera M."/>
            <person name="Abouelleil A."/>
            <person name="Chapman S.B."/>
            <person name="Priest M."/>
            <person name="Young S.K."/>
            <person name="Wortman J."/>
            <person name="Nusbaum C."/>
            <person name="Birren B."/>
        </authorList>
    </citation>
    <scope>NUCLEOTIDE SEQUENCE [LARGE SCALE GENOMIC DNA]</scope>
    <source>
        <strain evidence="12">CBS 173.52</strain>
    </source>
</reference>
<dbReference type="EMBL" id="KN846985">
    <property type="protein sequence ID" value="KIW94446.1"/>
    <property type="molecule type" value="Genomic_DNA"/>
</dbReference>
<feature type="compositionally biased region" description="Low complexity" evidence="9">
    <location>
        <begin position="407"/>
        <end position="430"/>
    </location>
</feature>
<keyword evidence="6 10" id="KW-0732">Signal</keyword>
<proteinExistence type="inferred from homology"/>
<evidence type="ECO:0000256" key="7">
    <source>
        <dbReference type="ARBA" id="ARBA00023157"/>
    </source>
</evidence>
<evidence type="ECO:0000313" key="12">
    <source>
        <dbReference type="EMBL" id="KIW94446.1"/>
    </source>
</evidence>
<evidence type="ECO:0000256" key="2">
    <source>
        <dbReference type="ARBA" id="ARBA00004613"/>
    </source>
</evidence>
<dbReference type="RefSeq" id="XP_016621115.1">
    <property type="nucleotide sequence ID" value="XM_016762168.1"/>
</dbReference>
<keyword evidence="4" id="KW-0964">Secreted</keyword>
<feature type="region of interest" description="Disordered" evidence="9">
    <location>
        <begin position="348"/>
        <end position="435"/>
    </location>
</feature>
<dbReference type="HOGENOM" id="CLU_586595_0_0_1"/>
<evidence type="ECO:0000256" key="5">
    <source>
        <dbReference type="ARBA" id="ARBA00022622"/>
    </source>
</evidence>
<feature type="compositionally biased region" description="Polar residues" evidence="9">
    <location>
        <begin position="383"/>
        <end position="406"/>
    </location>
</feature>
<evidence type="ECO:0000256" key="4">
    <source>
        <dbReference type="ARBA" id="ARBA00022525"/>
    </source>
</evidence>
<keyword evidence="8" id="KW-0449">Lipoprotein</keyword>
<name>A0A0D2EX38_CLAB1</name>
<dbReference type="AlphaFoldDB" id="A0A0D2EX38"/>
<evidence type="ECO:0000256" key="8">
    <source>
        <dbReference type="ARBA" id="ARBA00023288"/>
    </source>
</evidence>
<dbReference type="InterPro" id="IPR008427">
    <property type="entry name" value="Extracellular_membr_CFEM_dom"/>
</dbReference>
<comment type="similarity">
    <text evidence="3">Belongs to the RBT5 family.</text>
</comment>
<evidence type="ECO:0000259" key="11">
    <source>
        <dbReference type="Pfam" id="PF05730"/>
    </source>
</evidence>
<keyword evidence="5" id="KW-0325">Glycoprotein</keyword>
<protein>
    <recommendedName>
        <fullName evidence="11">CFEM domain-containing protein</fullName>
    </recommendedName>
</protein>
<dbReference type="GO" id="GO:0098552">
    <property type="term" value="C:side of membrane"/>
    <property type="evidence" value="ECO:0007669"/>
    <property type="project" value="UniProtKB-KW"/>
</dbReference>
<feature type="domain" description="CFEM" evidence="11">
    <location>
        <begin position="27"/>
        <end position="85"/>
    </location>
</feature>
<dbReference type="GeneID" id="27697350"/>
<evidence type="ECO:0000256" key="6">
    <source>
        <dbReference type="ARBA" id="ARBA00022729"/>
    </source>
</evidence>
<evidence type="ECO:0000313" key="13">
    <source>
        <dbReference type="Proteomes" id="UP000053789"/>
    </source>
</evidence>
<dbReference type="GO" id="GO:0005576">
    <property type="term" value="C:extracellular region"/>
    <property type="evidence" value="ECO:0007669"/>
    <property type="project" value="UniProtKB-SubCell"/>
</dbReference>
<dbReference type="Proteomes" id="UP000053789">
    <property type="component" value="Unassembled WGS sequence"/>
</dbReference>
<keyword evidence="5" id="KW-0336">GPI-anchor</keyword>
<evidence type="ECO:0000256" key="10">
    <source>
        <dbReference type="SAM" id="SignalP"/>
    </source>
</evidence>
<evidence type="ECO:0000256" key="9">
    <source>
        <dbReference type="SAM" id="MobiDB-lite"/>
    </source>
</evidence>
<feature type="compositionally biased region" description="Low complexity" evidence="9">
    <location>
        <begin position="348"/>
        <end position="373"/>
    </location>
</feature>
<keyword evidence="13" id="KW-1185">Reference proteome</keyword>
<dbReference type="VEuPathDB" id="FungiDB:Z519_04422"/>
<feature type="chain" id="PRO_5002252579" description="CFEM domain-containing protein" evidence="10">
    <location>
        <begin position="22"/>
        <end position="466"/>
    </location>
</feature>
<organism evidence="12 13">
    <name type="scientific">Cladophialophora bantiana (strain ATCC 10958 / CBS 173.52 / CDC B-1940 / NIH 8579)</name>
    <name type="common">Xylohypha bantiana</name>
    <dbReference type="NCBI Taxonomy" id="1442370"/>
    <lineage>
        <taxon>Eukaryota</taxon>
        <taxon>Fungi</taxon>
        <taxon>Dikarya</taxon>
        <taxon>Ascomycota</taxon>
        <taxon>Pezizomycotina</taxon>
        <taxon>Eurotiomycetes</taxon>
        <taxon>Chaetothyriomycetidae</taxon>
        <taxon>Chaetothyriales</taxon>
        <taxon>Herpotrichiellaceae</taxon>
        <taxon>Cladophialophora</taxon>
    </lineage>
</organism>
<keyword evidence="7" id="KW-1015">Disulfide bond</keyword>